<keyword evidence="1" id="KW-0539">Nucleus</keyword>
<evidence type="ECO:0000256" key="2">
    <source>
        <dbReference type="SAM" id="MobiDB-lite"/>
    </source>
</evidence>
<feature type="compositionally biased region" description="Basic and acidic residues" evidence="2">
    <location>
        <begin position="167"/>
        <end position="178"/>
    </location>
</feature>
<accession>B4N3G2</accession>
<dbReference type="PANTHER" id="PTHR12243">
    <property type="entry name" value="MADF DOMAIN TRANSCRIPTION FACTOR"/>
    <property type="match status" value="1"/>
</dbReference>
<dbReference type="GO" id="GO:0005634">
    <property type="term" value="C:nucleus"/>
    <property type="evidence" value="ECO:0007669"/>
    <property type="project" value="UniProtKB-SubCell"/>
</dbReference>
<organism evidence="5 6">
    <name type="scientific">Drosophila willistoni</name>
    <name type="common">Fruit fly</name>
    <dbReference type="NCBI Taxonomy" id="7260"/>
    <lineage>
        <taxon>Eukaryota</taxon>
        <taxon>Metazoa</taxon>
        <taxon>Ecdysozoa</taxon>
        <taxon>Arthropoda</taxon>
        <taxon>Hexapoda</taxon>
        <taxon>Insecta</taxon>
        <taxon>Pterygota</taxon>
        <taxon>Neoptera</taxon>
        <taxon>Endopterygota</taxon>
        <taxon>Diptera</taxon>
        <taxon>Brachycera</taxon>
        <taxon>Muscomorpha</taxon>
        <taxon>Ephydroidea</taxon>
        <taxon>Drosophilidae</taxon>
        <taxon>Drosophila</taxon>
        <taxon>Sophophora</taxon>
    </lineage>
</organism>
<dbReference type="InParanoid" id="B4N3G2"/>
<dbReference type="HOGENOM" id="CLU_078329_0_0_1"/>
<evidence type="ECO:0000313" key="5">
    <source>
        <dbReference type="EMBL" id="EDW79167.1"/>
    </source>
</evidence>
<dbReference type="GO" id="GO:0006357">
    <property type="term" value="P:regulation of transcription by RNA polymerase II"/>
    <property type="evidence" value="ECO:0007669"/>
    <property type="project" value="TreeGrafter"/>
</dbReference>
<feature type="domain" description="BESS" evidence="4">
    <location>
        <begin position="268"/>
        <end position="307"/>
    </location>
</feature>
<dbReference type="Proteomes" id="UP000007798">
    <property type="component" value="Unassembled WGS sequence"/>
</dbReference>
<feature type="compositionally biased region" description="Polar residues" evidence="2">
    <location>
        <begin position="210"/>
        <end position="223"/>
    </location>
</feature>
<dbReference type="GO" id="GO:0003677">
    <property type="term" value="F:DNA binding"/>
    <property type="evidence" value="ECO:0007669"/>
    <property type="project" value="InterPro"/>
</dbReference>
<feature type="region of interest" description="Disordered" evidence="2">
    <location>
        <begin position="311"/>
        <end position="331"/>
    </location>
</feature>
<dbReference type="Pfam" id="PF02944">
    <property type="entry name" value="BESS"/>
    <property type="match status" value="1"/>
</dbReference>
<comment type="subcellular location">
    <subcellularLocation>
        <location evidence="1">Nucleus</location>
    </subcellularLocation>
</comment>
<feature type="region of interest" description="Disordered" evidence="2">
    <location>
        <begin position="207"/>
        <end position="233"/>
    </location>
</feature>
<dbReference type="PROSITE" id="PS51029">
    <property type="entry name" value="MADF"/>
    <property type="match status" value="1"/>
</dbReference>
<dbReference type="EMBL" id="CH964095">
    <property type="protein sequence ID" value="EDW79167.1"/>
    <property type="molecule type" value="Genomic_DNA"/>
</dbReference>
<feature type="compositionally biased region" description="Low complexity" evidence="2">
    <location>
        <begin position="321"/>
        <end position="330"/>
    </location>
</feature>
<name>B4N3G2_DROWI</name>
<feature type="domain" description="MADF" evidence="3">
    <location>
        <begin position="19"/>
        <end position="105"/>
    </location>
</feature>
<reference evidence="5 6" key="1">
    <citation type="journal article" date="2007" name="Nature">
        <title>Evolution of genes and genomes on the Drosophila phylogeny.</title>
        <authorList>
            <consortium name="Drosophila 12 Genomes Consortium"/>
            <person name="Clark A.G."/>
            <person name="Eisen M.B."/>
            <person name="Smith D.R."/>
            <person name="Bergman C.M."/>
            <person name="Oliver B."/>
            <person name="Markow T.A."/>
            <person name="Kaufman T.C."/>
            <person name="Kellis M."/>
            <person name="Gelbart W."/>
            <person name="Iyer V.N."/>
            <person name="Pollard D.A."/>
            <person name="Sackton T.B."/>
            <person name="Larracuente A.M."/>
            <person name="Singh N.D."/>
            <person name="Abad J.P."/>
            <person name="Abt D.N."/>
            <person name="Adryan B."/>
            <person name="Aguade M."/>
            <person name="Akashi H."/>
            <person name="Anderson W.W."/>
            <person name="Aquadro C.F."/>
            <person name="Ardell D.H."/>
            <person name="Arguello R."/>
            <person name="Artieri C.G."/>
            <person name="Barbash D.A."/>
            <person name="Barker D."/>
            <person name="Barsanti P."/>
            <person name="Batterham P."/>
            <person name="Batzoglou S."/>
            <person name="Begun D."/>
            <person name="Bhutkar A."/>
            <person name="Blanco E."/>
            <person name="Bosak S.A."/>
            <person name="Bradley R.K."/>
            <person name="Brand A.D."/>
            <person name="Brent M.R."/>
            <person name="Brooks A.N."/>
            <person name="Brown R.H."/>
            <person name="Butlin R.K."/>
            <person name="Caggese C."/>
            <person name="Calvi B.R."/>
            <person name="Bernardo de Carvalho A."/>
            <person name="Caspi A."/>
            <person name="Castrezana S."/>
            <person name="Celniker S.E."/>
            <person name="Chang J.L."/>
            <person name="Chapple C."/>
            <person name="Chatterji S."/>
            <person name="Chinwalla A."/>
            <person name="Civetta A."/>
            <person name="Clifton S.W."/>
            <person name="Comeron J.M."/>
            <person name="Costello J.C."/>
            <person name="Coyne J.A."/>
            <person name="Daub J."/>
            <person name="David R.G."/>
            <person name="Delcher A.L."/>
            <person name="Delehaunty K."/>
            <person name="Do C.B."/>
            <person name="Ebling H."/>
            <person name="Edwards K."/>
            <person name="Eickbush T."/>
            <person name="Evans J.D."/>
            <person name="Filipski A."/>
            <person name="Findeiss S."/>
            <person name="Freyhult E."/>
            <person name="Fulton L."/>
            <person name="Fulton R."/>
            <person name="Garcia A.C."/>
            <person name="Gardiner A."/>
            <person name="Garfield D.A."/>
            <person name="Garvin B.E."/>
            <person name="Gibson G."/>
            <person name="Gilbert D."/>
            <person name="Gnerre S."/>
            <person name="Godfrey J."/>
            <person name="Good R."/>
            <person name="Gotea V."/>
            <person name="Gravely B."/>
            <person name="Greenberg A.J."/>
            <person name="Griffiths-Jones S."/>
            <person name="Gross S."/>
            <person name="Guigo R."/>
            <person name="Gustafson E.A."/>
            <person name="Haerty W."/>
            <person name="Hahn M.W."/>
            <person name="Halligan D.L."/>
            <person name="Halpern A.L."/>
            <person name="Halter G.M."/>
            <person name="Han M.V."/>
            <person name="Heger A."/>
            <person name="Hillier L."/>
            <person name="Hinrichs A.S."/>
            <person name="Holmes I."/>
            <person name="Hoskins R.A."/>
            <person name="Hubisz M.J."/>
            <person name="Hultmark D."/>
            <person name="Huntley M.A."/>
            <person name="Jaffe D.B."/>
            <person name="Jagadeeshan S."/>
            <person name="Jeck W.R."/>
            <person name="Johnson J."/>
            <person name="Jones C.D."/>
            <person name="Jordan W.C."/>
            <person name="Karpen G.H."/>
            <person name="Kataoka E."/>
            <person name="Keightley P.D."/>
            <person name="Kheradpour P."/>
            <person name="Kirkness E.F."/>
            <person name="Koerich L.B."/>
            <person name="Kristiansen K."/>
            <person name="Kudrna D."/>
            <person name="Kulathinal R.J."/>
            <person name="Kumar S."/>
            <person name="Kwok R."/>
            <person name="Lander E."/>
            <person name="Langley C.H."/>
            <person name="Lapoint R."/>
            <person name="Lazzaro B.P."/>
            <person name="Lee S.J."/>
            <person name="Levesque L."/>
            <person name="Li R."/>
            <person name="Lin C.F."/>
            <person name="Lin M.F."/>
            <person name="Lindblad-Toh K."/>
            <person name="Llopart A."/>
            <person name="Long M."/>
            <person name="Low L."/>
            <person name="Lozovsky E."/>
            <person name="Lu J."/>
            <person name="Luo M."/>
            <person name="Machado C.A."/>
            <person name="Makalowski W."/>
            <person name="Marzo M."/>
            <person name="Matsuda M."/>
            <person name="Matzkin L."/>
            <person name="McAllister B."/>
            <person name="McBride C.S."/>
            <person name="McKernan B."/>
            <person name="McKernan K."/>
            <person name="Mendez-Lago M."/>
            <person name="Minx P."/>
            <person name="Mollenhauer M.U."/>
            <person name="Montooth K."/>
            <person name="Mount S.M."/>
            <person name="Mu X."/>
            <person name="Myers E."/>
            <person name="Negre B."/>
            <person name="Newfeld S."/>
            <person name="Nielsen R."/>
            <person name="Noor M.A."/>
            <person name="O'Grady P."/>
            <person name="Pachter L."/>
            <person name="Papaceit M."/>
            <person name="Parisi M.J."/>
            <person name="Parisi M."/>
            <person name="Parts L."/>
            <person name="Pedersen J.S."/>
            <person name="Pesole G."/>
            <person name="Phillippy A.M."/>
            <person name="Ponting C.P."/>
            <person name="Pop M."/>
            <person name="Porcelli D."/>
            <person name="Powell J.R."/>
            <person name="Prohaska S."/>
            <person name="Pruitt K."/>
            <person name="Puig M."/>
            <person name="Quesneville H."/>
            <person name="Ram K.R."/>
            <person name="Rand D."/>
            <person name="Rasmussen M.D."/>
            <person name="Reed L.K."/>
            <person name="Reenan R."/>
            <person name="Reily A."/>
            <person name="Remington K.A."/>
            <person name="Rieger T.T."/>
            <person name="Ritchie M.G."/>
            <person name="Robin C."/>
            <person name="Rogers Y.H."/>
            <person name="Rohde C."/>
            <person name="Rozas J."/>
            <person name="Rubenfield M.J."/>
            <person name="Ruiz A."/>
            <person name="Russo S."/>
            <person name="Salzberg S.L."/>
            <person name="Sanchez-Gracia A."/>
            <person name="Saranga D.J."/>
            <person name="Sato H."/>
            <person name="Schaeffer S.W."/>
            <person name="Schatz M.C."/>
            <person name="Schlenke T."/>
            <person name="Schwartz R."/>
            <person name="Segarra C."/>
            <person name="Singh R.S."/>
            <person name="Sirot L."/>
            <person name="Sirota M."/>
            <person name="Sisneros N.B."/>
            <person name="Smith C.D."/>
            <person name="Smith T.F."/>
            <person name="Spieth J."/>
            <person name="Stage D.E."/>
            <person name="Stark A."/>
            <person name="Stephan W."/>
            <person name="Strausberg R.L."/>
            <person name="Strempel S."/>
            <person name="Sturgill D."/>
            <person name="Sutton G."/>
            <person name="Sutton G.G."/>
            <person name="Tao W."/>
            <person name="Teichmann S."/>
            <person name="Tobari Y.N."/>
            <person name="Tomimura Y."/>
            <person name="Tsolas J.M."/>
            <person name="Valente V.L."/>
            <person name="Venter E."/>
            <person name="Venter J.C."/>
            <person name="Vicario S."/>
            <person name="Vieira F.G."/>
            <person name="Vilella A.J."/>
            <person name="Villasante A."/>
            <person name="Walenz B."/>
            <person name="Wang J."/>
            <person name="Wasserman M."/>
            <person name="Watts T."/>
            <person name="Wilson D."/>
            <person name="Wilson R.K."/>
            <person name="Wing R.A."/>
            <person name="Wolfner M.F."/>
            <person name="Wong A."/>
            <person name="Wong G.K."/>
            <person name="Wu C.I."/>
            <person name="Wu G."/>
            <person name="Yamamoto D."/>
            <person name="Yang H.P."/>
            <person name="Yang S.P."/>
            <person name="Yorke J.A."/>
            <person name="Yoshida K."/>
            <person name="Zdobnov E."/>
            <person name="Zhang P."/>
            <person name="Zhang Y."/>
            <person name="Zimin A.V."/>
            <person name="Baldwin J."/>
            <person name="Abdouelleil A."/>
            <person name="Abdulkadir J."/>
            <person name="Abebe A."/>
            <person name="Abera B."/>
            <person name="Abreu J."/>
            <person name="Acer S.C."/>
            <person name="Aftuck L."/>
            <person name="Alexander A."/>
            <person name="An P."/>
            <person name="Anderson E."/>
            <person name="Anderson S."/>
            <person name="Arachi H."/>
            <person name="Azer M."/>
            <person name="Bachantsang P."/>
            <person name="Barry A."/>
            <person name="Bayul T."/>
            <person name="Berlin A."/>
            <person name="Bessette D."/>
            <person name="Bloom T."/>
            <person name="Blye J."/>
            <person name="Boguslavskiy L."/>
            <person name="Bonnet C."/>
            <person name="Boukhgalter B."/>
            <person name="Bourzgui I."/>
            <person name="Brown A."/>
            <person name="Cahill P."/>
            <person name="Channer S."/>
            <person name="Cheshatsang Y."/>
            <person name="Chuda L."/>
            <person name="Citroen M."/>
            <person name="Collymore A."/>
            <person name="Cooke P."/>
            <person name="Costello M."/>
            <person name="D'Aco K."/>
            <person name="Daza R."/>
            <person name="De Haan G."/>
            <person name="DeGray S."/>
            <person name="DeMaso C."/>
            <person name="Dhargay N."/>
            <person name="Dooley K."/>
            <person name="Dooley E."/>
            <person name="Doricent M."/>
            <person name="Dorje P."/>
            <person name="Dorjee K."/>
            <person name="Dupes A."/>
            <person name="Elong R."/>
            <person name="Falk J."/>
            <person name="Farina A."/>
            <person name="Faro S."/>
            <person name="Ferguson D."/>
            <person name="Fisher S."/>
            <person name="Foley C.D."/>
            <person name="Franke A."/>
            <person name="Friedrich D."/>
            <person name="Gadbois L."/>
            <person name="Gearin G."/>
            <person name="Gearin C.R."/>
            <person name="Giannoukos G."/>
            <person name="Goode T."/>
            <person name="Graham J."/>
            <person name="Grandbois E."/>
            <person name="Grewal S."/>
            <person name="Gyaltsen K."/>
            <person name="Hafez N."/>
            <person name="Hagos B."/>
            <person name="Hall J."/>
            <person name="Henson C."/>
            <person name="Hollinger A."/>
            <person name="Honan T."/>
            <person name="Huard M.D."/>
            <person name="Hughes L."/>
            <person name="Hurhula B."/>
            <person name="Husby M.E."/>
            <person name="Kamat A."/>
            <person name="Kanga B."/>
            <person name="Kashin S."/>
            <person name="Khazanovich D."/>
            <person name="Kisner P."/>
            <person name="Lance K."/>
            <person name="Lara M."/>
            <person name="Lee W."/>
            <person name="Lennon N."/>
            <person name="Letendre F."/>
            <person name="LeVine R."/>
            <person name="Lipovsky A."/>
            <person name="Liu X."/>
            <person name="Liu J."/>
            <person name="Liu S."/>
            <person name="Lokyitsang T."/>
            <person name="Lokyitsang Y."/>
            <person name="Lubonja R."/>
            <person name="Lui A."/>
            <person name="MacDonald P."/>
            <person name="Magnisalis V."/>
            <person name="Maru K."/>
            <person name="Matthews C."/>
            <person name="McCusker W."/>
            <person name="McDonough S."/>
            <person name="Mehta T."/>
            <person name="Meldrim J."/>
            <person name="Meneus L."/>
            <person name="Mihai O."/>
            <person name="Mihalev A."/>
            <person name="Mihova T."/>
            <person name="Mittelman R."/>
            <person name="Mlenga V."/>
            <person name="Montmayeur A."/>
            <person name="Mulrain L."/>
            <person name="Navidi A."/>
            <person name="Naylor J."/>
            <person name="Negash T."/>
            <person name="Nguyen T."/>
            <person name="Nguyen N."/>
            <person name="Nicol R."/>
            <person name="Norbu C."/>
            <person name="Norbu N."/>
            <person name="Novod N."/>
            <person name="O'Neill B."/>
            <person name="Osman S."/>
            <person name="Markiewicz E."/>
            <person name="Oyono O.L."/>
            <person name="Patti C."/>
            <person name="Phunkhang P."/>
            <person name="Pierre F."/>
            <person name="Priest M."/>
            <person name="Raghuraman S."/>
            <person name="Rege F."/>
            <person name="Reyes R."/>
            <person name="Rise C."/>
            <person name="Rogov P."/>
            <person name="Ross K."/>
            <person name="Ryan E."/>
            <person name="Settipalli S."/>
            <person name="Shea T."/>
            <person name="Sherpa N."/>
            <person name="Shi L."/>
            <person name="Shih D."/>
            <person name="Sparrow T."/>
            <person name="Spaulding J."/>
            <person name="Stalker J."/>
            <person name="Stange-Thomann N."/>
            <person name="Stavropoulos S."/>
            <person name="Stone C."/>
            <person name="Strader C."/>
            <person name="Tesfaye S."/>
            <person name="Thomson T."/>
            <person name="Thoulutsang Y."/>
            <person name="Thoulutsang D."/>
            <person name="Topham K."/>
            <person name="Topping I."/>
            <person name="Tsamla T."/>
            <person name="Vassiliev H."/>
            <person name="Vo A."/>
            <person name="Wangchuk T."/>
            <person name="Wangdi T."/>
            <person name="Weiand M."/>
            <person name="Wilkinson J."/>
            <person name="Wilson A."/>
            <person name="Yadav S."/>
            <person name="Young G."/>
            <person name="Yu Q."/>
            <person name="Zembek L."/>
            <person name="Zhong D."/>
            <person name="Zimmer A."/>
            <person name="Zwirko Z."/>
            <person name="Jaffe D.B."/>
            <person name="Alvarez P."/>
            <person name="Brockman W."/>
            <person name="Butler J."/>
            <person name="Chin C."/>
            <person name="Gnerre S."/>
            <person name="Grabherr M."/>
            <person name="Kleber M."/>
            <person name="Mauceli E."/>
            <person name="MacCallum I."/>
        </authorList>
    </citation>
    <scope>NUCLEOTIDE SEQUENCE [LARGE SCALE GENOMIC DNA]</scope>
    <source>
        <strain evidence="6">Tucson 14030-0811.24</strain>
    </source>
</reference>
<dbReference type="GO" id="GO:0005667">
    <property type="term" value="C:transcription regulator complex"/>
    <property type="evidence" value="ECO:0007669"/>
    <property type="project" value="TreeGrafter"/>
</dbReference>
<dbReference type="OMA" id="NSCKERW"/>
<feature type="compositionally biased region" description="Acidic residues" evidence="2">
    <location>
        <begin position="123"/>
        <end position="150"/>
    </location>
</feature>
<dbReference type="KEGG" id="dwi:6645257"/>
<dbReference type="PROSITE" id="PS51031">
    <property type="entry name" value="BESS"/>
    <property type="match status" value="1"/>
</dbReference>
<dbReference type="InterPro" id="IPR006578">
    <property type="entry name" value="MADF-dom"/>
</dbReference>
<protein>
    <recommendedName>
        <fullName evidence="7">MADF domain-containing protein</fullName>
    </recommendedName>
</protein>
<keyword evidence="6" id="KW-1185">Reference proteome</keyword>
<dbReference type="AlphaFoldDB" id="B4N3G2"/>
<gene>
    <name evidence="5" type="primary">Dwil\GK12702</name>
    <name evidence="5" type="ORF">Dwil_GK12702</name>
</gene>
<dbReference type="FunCoup" id="B4N3G2">
    <property type="interactions" value="30"/>
</dbReference>
<evidence type="ECO:0008006" key="7">
    <source>
        <dbReference type="Google" id="ProtNLM"/>
    </source>
</evidence>
<dbReference type="SMART" id="SM00595">
    <property type="entry name" value="MADF"/>
    <property type="match status" value="1"/>
</dbReference>
<dbReference type="OrthoDB" id="6147983at2759"/>
<dbReference type="InterPro" id="IPR004210">
    <property type="entry name" value="BESS_motif"/>
</dbReference>
<proteinExistence type="predicted"/>
<feature type="region of interest" description="Disordered" evidence="2">
    <location>
        <begin position="107"/>
        <end position="178"/>
    </location>
</feature>
<evidence type="ECO:0000259" key="4">
    <source>
        <dbReference type="PROSITE" id="PS51031"/>
    </source>
</evidence>
<dbReference type="InterPro" id="IPR039353">
    <property type="entry name" value="TF_Adf1"/>
</dbReference>
<dbReference type="PANTHER" id="PTHR12243:SF60">
    <property type="entry name" value="SI:CH211-15D5.12-RELATED"/>
    <property type="match status" value="1"/>
</dbReference>
<dbReference type="PhylomeDB" id="B4N3G2"/>
<dbReference type="eggNOG" id="ENOG502T8ZI">
    <property type="taxonomic scope" value="Eukaryota"/>
</dbReference>
<sequence length="371" mass="42229">MAGSLNKNLTPEWYEKNAKICGLVSQHPYMYDRSHPDYMRKSSVDNAWQEISESMHDSVKKCKERWRNIRTSFARSINVHSASGSNRMKPYYLTNELQFLKKHITPGVPIPIRGRRSRGSNIDPDDDDDGDDDDDDDEDDADDEAIEEEDVKLTVEINKHSLSSNENSRDSSHLASDAEHAQITNANSSRKTNNNNNGVHCKEEHEEMLGQSTGDESYQTSNRACPPKKRQRLNLEKNKLHDPKEKIQTPNCITSVPPQQAPAPATAIDFDDAFLQSLRPEIKHMNFHQKLYFKRRVYDLLGEILQNNEESSTLHDHQKQQHQQQHQQQQMAARCLLNGGGNVSATPSGALQHLGLTLQLPKLMPRTTKES</sequence>
<evidence type="ECO:0000313" key="6">
    <source>
        <dbReference type="Proteomes" id="UP000007798"/>
    </source>
</evidence>
<dbReference type="Pfam" id="PF10545">
    <property type="entry name" value="MADF_DNA_bdg"/>
    <property type="match status" value="1"/>
</dbReference>
<evidence type="ECO:0000259" key="3">
    <source>
        <dbReference type="PROSITE" id="PS51029"/>
    </source>
</evidence>
<evidence type="ECO:0000256" key="1">
    <source>
        <dbReference type="PROSITE-ProRule" id="PRU00371"/>
    </source>
</evidence>